<dbReference type="EMBL" id="WTYC01000006">
    <property type="protein sequence ID" value="MXO48926.1"/>
    <property type="molecule type" value="Genomic_DNA"/>
</dbReference>
<accession>A0A844XTK4</accession>
<dbReference type="RefSeq" id="WP_237453084.1">
    <property type="nucleotide sequence ID" value="NZ_WTYC01000006.1"/>
</dbReference>
<dbReference type="Proteomes" id="UP000448199">
    <property type="component" value="Unassembled WGS sequence"/>
</dbReference>
<evidence type="ECO:0000313" key="1">
    <source>
        <dbReference type="EMBL" id="MXO48926.1"/>
    </source>
</evidence>
<evidence type="ECO:0000313" key="2">
    <source>
        <dbReference type="Proteomes" id="UP000448199"/>
    </source>
</evidence>
<keyword evidence="2" id="KW-1185">Reference proteome</keyword>
<comment type="caution">
    <text evidence="1">The sequence shown here is derived from an EMBL/GenBank/DDBJ whole genome shotgun (WGS) entry which is preliminary data.</text>
</comment>
<gene>
    <name evidence="1" type="ORF">GRI69_11725</name>
</gene>
<name>A0A844XTK4_9SPHN</name>
<sequence length="50" mass="5553">MELATYRFVEGSLMMQLSALRLKASGWREVCFRVVLNKSGISASDAKAVM</sequence>
<dbReference type="AlphaFoldDB" id="A0A844XTK4"/>
<protein>
    <submittedName>
        <fullName evidence="1">Uncharacterized protein</fullName>
    </submittedName>
</protein>
<organism evidence="1 2">
    <name type="scientific">Qipengyuania vulgaris</name>
    <dbReference type="NCBI Taxonomy" id="291985"/>
    <lineage>
        <taxon>Bacteria</taxon>
        <taxon>Pseudomonadati</taxon>
        <taxon>Pseudomonadota</taxon>
        <taxon>Alphaproteobacteria</taxon>
        <taxon>Sphingomonadales</taxon>
        <taxon>Erythrobacteraceae</taxon>
        <taxon>Qipengyuania</taxon>
    </lineage>
</organism>
<reference evidence="1 2" key="1">
    <citation type="submission" date="2019-12" db="EMBL/GenBank/DDBJ databases">
        <title>Genomic-based taxomic classification of the family Erythrobacteraceae.</title>
        <authorList>
            <person name="Xu L."/>
        </authorList>
    </citation>
    <scope>NUCLEOTIDE SEQUENCE [LARGE SCALE GENOMIC DNA]</scope>
    <source>
        <strain evidence="1 2">DSM 17792</strain>
    </source>
</reference>
<proteinExistence type="predicted"/>